<accession>A0A1H8QV96</accession>
<dbReference type="AlphaFoldDB" id="A0A1H8QV96"/>
<keyword evidence="2" id="KW-1185">Reference proteome</keyword>
<protein>
    <submittedName>
        <fullName evidence="1">Uncharacterized protein</fullName>
    </submittedName>
</protein>
<evidence type="ECO:0000313" key="2">
    <source>
        <dbReference type="Proteomes" id="UP000181951"/>
    </source>
</evidence>
<dbReference type="EMBL" id="FODD01000031">
    <property type="protein sequence ID" value="SEO57848.1"/>
    <property type="molecule type" value="Genomic_DNA"/>
</dbReference>
<proteinExistence type="predicted"/>
<sequence length="255" mass="28405">MAGMRIVVCLPGDARGRLDEAIDRAMAPFMLDFTRGEELDIWDAWTIKDEGAFVPLPGWEGDRRLIRGGSDRGEALECAGGPRGLLDLSANEVQAADLAGQAWDLWADLELALPPAEPYSTFYARVNGRTYSSDQASEEYRAQPLVRAFDTALRELRVPGYDSWFLGFIDPVLEVGAHRRECFVRRQVGRALPRRNVLTLGGWWCEDGGRGIHGACHSPKECPHEPEIPTGQSFVDAYLRDVPEDVLLVNLRCHV</sequence>
<organism evidence="1 2">
    <name type="scientific">Actinacidiphila rubida</name>
    <dbReference type="NCBI Taxonomy" id="310780"/>
    <lineage>
        <taxon>Bacteria</taxon>
        <taxon>Bacillati</taxon>
        <taxon>Actinomycetota</taxon>
        <taxon>Actinomycetes</taxon>
        <taxon>Kitasatosporales</taxon>
        <taxon>Streptomycetaceae</taxon>
        <taxon>Actinacidiphila</taxon>
    </lineage>
</organism>
<dbReference type="Proteomes" id="UP000181951">
    <property type="component" value="Unassembled WGS sequence"/>
</dbReference>
<evidence type="ECO:0000313" key="1">
    <source>
        <dbReference type="EMBL" id="SEO57848.1"/>
    </source>
</evidence>
<reference evidence="1 2" key="1">
    <citation type="submission" date="2016-10" db="EMBL/GenBank/DDBJ databases">
        <authorList>
            <person name="de Groot N.N."/>
        </authorList>
    </citation>
    <scope>NUCLEOTIDE SEQUENCE [LARGE SCALE GENOMIC DNA]</scope>
    <source>
        <strain evidence="1 2">CGMCC 4.2026</strain>
    </source>
</reference>
<gene>
    <name evidence="1" type="ORF">SAMN05216267_103167</name>
</gene>
<name>A0A1H8QV96_9ACTN</name>